<protein>
    <submittedName>
        <fullName evidence="1">Uncharacterized protein</fullName>
    </submittedName>
</protein>
<dbReference type="RefSeq" id="WP_092503704.1">
    <property type="nucleotide sequence ID" value="NZ_LT629695.1"/>
</dbReference>
<evidence type="ECO:0000313" key="2">
    <source>
        <dbReference type="Proteomes" id="UP000198822"/>
    </source>
</evidence>
<sequence length="130" mass="13752">MTQRVLDPVSTAIGAYLQPAVAERWLALVAADTRRAHGRLVGMLSHLDAFLPGRAHRVTGSEDVGALLRELGDPQRFAALSDSPALDGRVIDVDELLQHAHVGTGILAAAVDGSLAVWMGEGRDGVVVLR</sequence>
<organism evidence="1 2">
    <name type="scientific">Agrococcus jejuensis</name>
    <dbReference type="NCBI Taxonomy" id="399736"/>
    <lineage>
        <taxon>Bacteria</taxon>
        <taxon>Bacillati</taxon>
        <taxon>Actinomycetota</taxon>
        <taxon>Actinomycetes</taxon>
        <taxon>Micrococcales</taxon>
        <taxon>Microbacteriaceae</taxon>
        <taxon>Agrococcus</taxon>
    </lineage>
</organism>
<dbReference type="Proteomes" id="UP000198822">
    <property type="component" value="Chromosome I"/>
</dbReference>
<dbReference type="EMBL" id="LT629695">
    <property type="protein sequence ID" value="SDH49479.1"/>
    <property type="molecule type" value="Genomic_DNA"/>
</dbReference>
<evidence type="ECO:0000313" key="1">
    <source>
        <dbReference type="EMBL" id="SDH49479.1"/>
    </source>
</evidence>
<accession>A0A1G8CWE9</accession>
<name>A0A1G8CWE9_9MICO</name>
<keyword evidence="2" id="KW-1185">Reference proteome</keyword>
<gene>
    <name evidence="1" type="ORF">SAMN04489720_1424</name>
</gene>
<dbReference type="STRING" id="399736.SAMN04489720_1424"/>
<reference evidence="2" key="1">
    <citation type="submission" date="2016-10" db="EMBL/GenBank/DDBJ databases">
        <authorList>
            <person name="Varghese N."/>
            <person name="Submissions S."/>
        </authorList>
    </citation>
    <scope>NUCLEOTIDE SEQUENCE [LARGE SCALE GENOMIC DNA]</scope>
    <source>
        <strain evidence="2">DSM 22002</strain>
    </source>
</reference>
<dbReference type="AlphaFoldDB" id="A0A1G8CWE9"/>
<proteinExistence type="predicted"/>